<name>A0ABV1NE86_9GAMM</name>
<feature type="signal peptide" evidence="1">
    <location>
        <begin position="1"/>
        <end position="31"/>
    </location>
</feature>
<evidence type="ECO:0000313" key="2">
    <source>
        <dbReference type="EMBL" id="MEQ6917065.1"/>
    </source>
</evidence>
<keyword evidence="1" id="KW-0732">Signal</keyword>
<gene>
    <name evidence="2" type="ORF">ABE960_05980</name>
</gene>
<organism evidence="2 3">
    <name type="scientific">Halomonas aquatica</name>
    <dbReference type="NCBI Taxonomy" id="3151123"/>
    <lineage>
        <taxon>Bacteria</taxon>
        <taxon>Pseudomonadati</taxon>
        <taxon>Pseudomonadota</taxon>
        <taxon>Gammaproteobacteria</taxon>
        <taxon>Oceanospirillales</taxon>
        <taxon>Halomonadaceae</taxon>
        <taxon>Halomonas</taxon>
    </lineage>
</organism>
<evidence type="ECO:0000313" key="3">
    <source>
        <dbReference type="Proteomes" id="UP001442468"/>
    </source>
</evidence>
<keyword evidence="3" id="KW-1185">Reference proteome</keyword>
<reference evidence="2 3" key="1">
    <citation type="submission" date="2024-05" db="EMBL/GenBank/DDBJ databases">
        <title>Halomonas sp. SSM6 16S ribosomal RNA gene Genome sequencing and assembly.</title>
        <authorList>
            <person name="Yook S."/>
        </authorList>
    </citation>
    <scope>NUCLEOTIDE SEQUENCE [LARGE SCALE GENOMIC DNA]</scope>
    <source>
        <strain evidence="2 3">SSM6</strain>
    </source>
</reference>
<sequence>MKNLHGGMKWMVGPGLVALLASLAGSGVVMADQAMVDDALAATWPGMKSGAQVVDWEGNVLQEGDNGYTCMPTPPSMTGTAPLCLDEAWMHWAKAWQSKQPFEAGSMGIAYMLAGDEGASNVDPYAEGMTDDNEWIKEGPHLMIIAPAALLEGYPTDPDNGGPYVMWKGTDYQHLMVPVGARD</sequence>
<proteinExistence type="predicted"/>
<evidence type="ECO:0000256" key="1">
    <source>
        <dbReference type="SAM" id="SignalP"/>
    </source>
</evidence>
<dbReference type="EMBL" id="JBEGCJ010000002">
    <property type="protein sequence ID" value="MEQ6917065.1"/>
    <property type="molecule type" value="Genomic_DNA"/>
</dbReference>
<dbReference type="RefSeq" id="WP_349761311.1">
    <property type="nucleotide sequence ID" value="NZ_JBEGCJ010000002.1"/>
</dbReference>
<dbReference type="Proteomes" id="UP001442468">
    <property type="component" value="Unassembled WGS sequence"/>
</dbReference>
<protein>
    <submittedName>
        <fullName evidence="2">Uncharacterized protein</fullName>
    </submittedName>
</protein>
<comment type="caution">
    <text evidence="2">The sequence shown here is derived from an EMBL/GenBank/DDBJ whole genome shotgun (WGS) entry which is preliminary data.</text>
</comment>
<feature type="chain" id="PRO_5045689034" evidence="1">
    <location>
        <begin position="32"/>
        <end position="183"/>
    </location>
</feature>
<accession>A0ABV1NE86</accession>